<dbReference type="OrthoDB" id="149040at2"/>
<organism evidence="4 5">
    <name type="scientific">Metabacillus sediminilitoris</name>
    <dbReference type="NCBI Taxonomy" id="2567941"/>
    <lineage>
        <taxon>Bacteria</taxon>
        <taxon>Bacillati</taxon>
        <taxon>Bacillota</taxon>
        <taxon>Bacilli</taxon>
        <taxon>Bacillales</taxon>
        <taxon>Bacillaceae</taxon>
        <taxon>Metabacillus</taxon>
    </lineage>
</organism>
<dbReference type="RefSeq" id="WP_136354884.1">
    <property type="nucleotide sequence ID" value="NZ_CP046266.1"/>
</dbReference>
<dbReference type="PANTHER" id="PTHR43280">
    <property type="entry name" value="ARAC-FAMILY TRANSCRIPTIONAL REGULATOR"/>
    <property type="match status" value="1"/>
</dbReference>
<protein>
    <submittedName>
        <fullName evidence="4">Helix-turn-helix transcriptional regulator</fullName>
    </submittedName>
</protein>
<keyword evidence="1" id="KW-0805">Transcription regulation</keyword>
<dbReference type="EMBL" id="SSNT01000010">
    <property type="protein sequence ID" value="THF78828.1"/>
    <property type="molecule type" value="Genomic_DNA"/>
</dbReference>
<reference evidence="4 5" key="1">
    <citation type="submission" date="2019-04" db="EMBL/GenBank/DDBJ databases">
        <title>Bacillus sediminilitoris sp. nov., isolated from a tidal flat sediment on the East China Sea.</title>
        <authorList>
            <person name="Wei Y."/>
            <person name="Mao H."/>
            <person name="Fang J."/>
        </authorList>
    </citation>
    <scope>NUCLEOTIDE SEQUENCE [LARGE SCALE GENOMIC DNA]</scope>
    <source>
        <strain evidence="4 5">DSL-17</strain>
    </source>
</reference>
<keyword evidence="2" id="KW-0238">DNA-binding</keyword>
<comment type="caution">
    <text evidence="4">The sequence shown here is derived from an EMBL/GenBank/DDBJ whole genome shotgun (WGS) entry which is preliminary data.</text>
</comment>
<dbReference type="SUPFAM" id="SSF46689">
    <property type="entry name" value="Homeodomain-like"/>
    <property type="match status" value="1"/>
</dbReference>
<sequence>MFSTNSNNEVLNEETSPILTQTKLYIKDNLSDTLKLSDIAQYLHISSRHLSRLFVKELGVSYSEYVKNERIQKSAFYLKRQI</sequence>
<keyword evidence="5" id="KW-1185">Reference proteome</keyword>
<dbReference type="Gene3D" id="1.10.10.60">
    <property type="entry name" value="Homeodomain-like"/>
    <property type="match status" value="1"/>
</dbReference>
<evidence type="ECO:0000313" key="4">
    <source>
        <dbReference type="EMBL" id="THF78828.1"/>
    </source>
</evidence>
<dbReference type="Pfam" id="PF00165">
    <property type="entry name" value="HTH_AraC"/>
    <property type="match status" value="1"/>
</dbReference>
<proteinExistence type="predicted"/>
<dbReference type="GO" id="GO:0003700">
    <property type="term" value="F:DNA-binding transcription factor activity"/>
    <property type="evidence" value="ECO:0007669"/>
    <property type="project" value="InterPro"/>
</dbReference>
<keyword evidence="3" id="KW-0804">Transcription</keyword>
<evidence type="ECO:0000313" key="5">
    <source>
        <dbReference type="Proteomes" id="UP000310334"/>
    </source>
</evidence>
<dbReference type="Proteomes" id="UP000310334">
    <property type="component" value="Unassembled WGS sequence"/>
</dbReference>
<evidence type="ECO:0000256" key="1">
    <source>
        <dbReference type="ARBA" id="ARBA00023015"/>
    </source>
</evidence>
<evidence type="ECO:0000256" key="3">
    <source>
        <dbReference type="ARBA" id="ARBA00023163"/>
    </source>
</evidence>
<dbReference type="InterPro" id="IPR009057">
    <property type="entry name" value="Homeodomain-like_sf"/>
</dbReference>
<evidence type="ECO:0000256" key="2">
    <source>
        <dbReference type="ARBA" id="ARBA00023125"/>
    </source>
</evidence>
<dbReference type="GO" id="GO:0043565">
    <property type="term" value="F:sequence-specific DNA binding"/>
    <property type="evidence" value="ECO:0007669"/>
    <property type="project" value="InterPro"/>
</dbReference>
<dbReference type="PROSITE" id="PS01124">
    <property type="entry name" value="HTH_ARAC_FAMILY_2"/>
    <property type="match status" value="1"/>
</dbReference>
<dbReference type="PANTHER" id="PTHR43280:SF28">
    <property type="entry name" value="HTH-TYPE TRANSCRIPTIONAL ACTIVATOR RHAS"/>
    <property type="match status" value="1"/>
</dbReference>
<dbReference type="AlphaFoldDB" id="A0A4S4BUN5"/>
<dbReference type="InterPro" id="IPR018060">
    <property type="entry name" value="HTH_AraC"/>
</dbReference>
<name>A0A4S4BUN5_9BACI</name>
<gene>
    <name evidence="4" type="ORF">E6W99_13890</name>
</gene>
<accession>A0A4S4BUN5</accession>